<dbReference type="GO" id="GO:0016853">
    <property type="term" value="F:isomerase activity"/>
    <property type="evidence" value="ECO:0007669"/>
    <property type="project" value="UniProtKB-KW"/>
</dbReference>
<dbReference type="PANTHER" id="PTHR12110:SF41">
    <property type="entry name" value="INOSOSE DEHYDRATASE"/>
    <property type="match status" value="1"/>
</dbReference>
<dbReference type="RefSeq" id="WP_058724002.1">
    <property type="nucleotide sequence ID" value="NZ_LMUA01000051.1"/>
</dbReference>
<evidence type="ECO:0000259" key="1">
    <source>
        <dbReference type="Pfam" id="PF01261"/>
    </source>
</evidence>
<dbReference type="InterPro" id="IPR036237">
    <property type="entry name" value="Xyl_isomerase-like_sf"/>
</dbReference>
<accession>A0A0W7TLL2</accession>
<evidence type="ECO:0000313" key="2">
    <source>
        <dbReference type="EMBL" id="KUE74660.1"/>
    </source>
</evidence>
<feature type="domain" description="Xylose isomerase-like TIM barrel" evidence="1">
    <location>
        <begin position="32"/>
        <end position="274"/>
    </location>
</feature>
<dbReference type="InterPro" id="IPR013022">
    <property type="entry name" value="Xyl_isomerase-like_TIM-brl"/>
</dbReference>
<evidence type="ECO:0000313" key="3">
    <source>
        <dbReference type="Proteomes" id="UP000053433"/>
    </source>
</evidence>
<keyword evidence="2" id="KW-0413">Isomerase</keyword>
<sequence length="278" mass="31527">MNENLPVAVQVYGLRDLLEETPERFEEVMCSVKEMGYQGVELAGLYGLEPGEVKRILDKVGLTPISAHVPLVDMIETLEQVIRDYKEIGVQYIVVPYLPEEYRPLTDGYEFVLGKMKEIGSTLRENGITLLYHNHDFEFVTMPDGSFGFDDIYTQVPATALQAEPDTCWIKVAGQNPADYVKKYTGRCPIVHLKDFIKKGSPKNLYKLIGIETEEQTEEGGVFEFRPVGFGQQLWEPILTASLEAGAGWVIVEQDEHYDLPSLEAARRSREYLKILGW</sequence>
<dbReference type="Pfam" id="PF01261">
    <property type="entry name" value="AP_endonuc_2"/>
    <property type="match status" value="1"/>
</dbReference>
<dbReference type="Proteomes" id="UP000053433">
    <property type="component" value="Unassembled WGS sequence"/>
</dbReference>
<comment type="caution">
    <text evidence="2">The sequence shown here is derived from an EMBL/GenBank/DDBJ whole genome shotgun (WGS) entry which is preliminary data.</text>
</comment>
<protein>
    <submittedName>
        <fullName evidence="2">Sugar phosphate isomerase</fullName>
    </submittedName>
</protein>
<dbReference type="InterPro" id="IPR050312">
    <property type="entry name" value="IolE/XylAMocC-like"/>
</dbReference>
<dbReference type="SUPFAM" id="SSF51658">
    <property type="entry name" value="Xylose isomerase-like"/>
    <property type="match status" value="1"/>
</dbReference>
<dbReference type="EMBL" id="LMUA01000051">
    <property type="protein sequence ID" value="KUE74660.1"/>
    <property type="molecule type" value="Genomic_DNA"/>
</dbReference>
<name>A0A0W7TLL2_9FIRM</name>
<gene>
    <name evidence="2" type="ORF">ASJ35_18045</name>
</gene>
<dbReference type="Gene3D" id="3.20.20.150">
    <property type="entry name" value="Divalent-metal-dependent TIM barrel enzymes"/>
    <property type="match status" value="1"/>
</dbReference>
<organism evidence="2 3">
    <name type="scientific">Ruthenibacterium lactatiformans</name>
    <dbReference type="NCBI Taxonomy" id="1550024"/>
    <lineage>
        <taxon>Bacteria</taxon>
        <taxon>Bacillati</taxon>
        <taxon>Bacillota</taxon>
        <taxon>Clostridia</taxon>
        <taxon>Eubacteriales</taxon>
        <taxon>Oscillospiraceae</taxon>
        <taxon>Ruthenibacterium</taxon>
    </lineage>
</organism>
<proteinExistence type="predicted"/>
<dbReference type="AlphaFoldDB" id="A0A0W7TLL2"/>
<reference evidence="2 3" key="1">
    <citation type="submission" date="2015-10" db="EMBL/GenBank/DDBJ databases">
        <title>A novel member of the family Ruminococcaceae isolated from human faeces.</title>
        <authorList>
            <person name="Shkoporov A.N."/>
            <person name="Chaplin A.V."/>
            <person name="Motuzova O.V."/>
            <person name="Kafarskaia L.I."/>
            <person name="Efimov B.A."/>
        </authorList>
    </citation>
    <scope>NUCLEOTIDE SEQUENCE [LARGE SCALE GENOMIC DNA]</scope>
    <source>
        <strain evidence="2 3">668</strain>
    </source>
</reference>
<dbReference type="PANTHER" id="PTHR12110">
    <property type="entry name" value="HYDROXYPYRUVATE ISOMERASE"/>
    <property type="match status" value="1"/>
</dbReference>